<evidence type="ECO:0000313" key="3">
    <source>
        <dbReference type="Proteomes" id="UP000489600"/>
    </source>
</evidence>
<evidence type="ECO:0000256" key="1">
    <source>
        <dbReference type="SAM" id="MobiDB-lite"/>
    </source>
</evidence>
<reference evidence="2" key="1">
    <citation type="submission" date="2019-07" db="EMBL/GenBank/DDBJ databases">
        <authorList>
            <person name="Dittberner H."/>
        </authorList>
    </citation>
    <scope>NUCLEOTIDE SEQUENCE [LARGE SCALE GENOMIC DNA]</scope>
</reference>
<evidence type="ECO:0000313" key="2">
    <source>
        <dbReference type="EMBL" id="VVB15587.1"/>
    </source>
</evidence>
<dbReference type="EMBL" id="CABITT030000008">
    <property type="protein sequence ID" value="VVB15587.1"/>
    <property type="molecule type" value="Genomic_DNA"/>
</dbReference>
<proteinExistence type="predicted"/>
<feature type="region of interest" description="Disordered" evidence="1">
    <location>
        <begin position="1"/>
        <end position="85"/>
    </location>
</feature>
<feature type="compositionally biased region" description="Acidic residues" evidence="1">
    <location>
        <begin position="43"/>
        <end position="74"/>
    </location>
</feature>
<dbReference type="AlphaFoldDB" id="A0A565CPR7"/>
<dbReference type="Proteomes" id="UP000489600">
    <property type="component" value="Unassembled WGS sequence"/>
</dbReference>
<comment type="caution">
    <text evidence="2">The sequence shown here is derived from an EMBL/GenBank/DDBJ whole genome shotgun (WGS) entry which is preliminary data.</text>
</comment>
<protein>
    <submittedName>
        <fullName evidence="2">Uncharacterized protein</fullName>
    </submittedName>
</protein>
<gene>
    <name evidence="2" type="ORF">ANE_LOCUS26031</name>
</gene>
<feature type="compositionally biased region" description="Basic and acidic residues" evidence="1">
    <location>
        <begin position="22"/>
        <end position="37"/>
    </location>
</feature>
<name>A0A565CPR7_9BRAS</name>
<organism evidence="2 3">
    <name type="scientific">Arabis nemorensis</name>
    <dbReference type="NCBI Taxonomy" id="586526"/>
    <lineage>
        <taxon>Eukaryota</taxon>
        <taxon>Viridiplantae</taxon>
        <taxon>Streptophyta</taxon>
        <taxon>Embryophyta</taxon>
        <taxon>Tracheophyta</taxon>
        <taxon>Spermatophyta</taxon>
        <taxon>Magnoliopsida</taxon>
        <taxon>eudicotyledons</taxon>
        <taxon>Gunneridae</taxon>
        <taxon>Pentapetalae</taxon>
        <taxon>rosids</taxon>
        <taxon>malvids</taxon>
        <taxon>Brassicales</taxon>
        <taxon>Brassicaceae</taxon>
        <taxon>Arabideae</taxon>
        <taxon>Arabis</taxon>
    </lineage>
</organism>
<sequence>MAQTKRPSISAERTPINQRVPRIVDKTNSEEETEKSASKAGSEEEEETASEAGPEEAEETGSEAGSEEAEEEAEGTQIPAENTEV</sequence>
<keyword evidence="3" id="KW-1185">Reference proteome</keyword>
<accession>A0A565CPR7</accession>